<proteinExistence type="predicted"/>
<protein>
    <recommendedName>
        <fullName evidence="1">RNase H type-1 domain-containing protein</fullName>
    </recommendedName>
</protein>
<dbReference type="PANTHER" id="PTHR48475">
    <property type="entry name" value="RIBONUCLEASE H"/>
    <property type="match status" value="1"/>
</dbReference>
<dbReference type="GO" id="GO:0003676">
    <property type="term" value="F:nucleic acid binding"/>
    <property type="evidence" value="ECO:0007669"/>
    <property type="project" value="InterPro"/>
</dbReference>
<dbReference type="PANTHER" id="PTHR48475:SF2">
    <property type="entry name" value="RIBONUCLEASE H"/>
    <property type="match status" value="1"/>
</dbReference>
<dbReference type="EMBL" id="JACGWN010000014">
    <property type="protein sequence ID" value="KAL0405414.1"/>
    <property type="molecule type" value="Genomic_DNA"/>
</dbReference>
<evidence type="ECO:0000259" key="1">
    <source>
        <dbReference type="Pfam" id="PF13456"/>
    </source>
</evidence>
<dbReference type="InterPro" id="IPR002156">
    <property type="entry name" value="RNaseH_domain"/>
</dbReference>
<feature type="domain" description="RNase H type-1" evidence="1">
    <location>
        <begin position="15"/>
        <end position="95"/>
    </location>
</feature>
<organism evidence="2">
    <name type="scientific">Sesamum latifolium</name>
    <dbReference type="NCBI Taxonomy" id="2727402"/>
    <lineage>
        <taxon>Eukaryota</taxon>
        <taxon>Viridiplantae</taxon>
        <taxon>Streptophyta</taxon>
        <taxon>Embryophyta</taxon>
        <taxon>Tracheophyta</taxon>
        <taxon>Spermatophyta</taxon>
        <taxon>Magnoliopsida</taxon>
        <taxon>eudicotyledons</taxon>
        <taxon>Gunneridae</taxon>
        <taxon>Pentapetalae</taxon>
        <taxon>asterids</taxon>
        <taxon>lamiids</taxon>
        <taxon>Lamiales</taxon>
        <taxon>Pedaliaceae</taxon>
        <taxon>Sesamum</taxon>
    </lineage>
</organism>
<gene>
    <name evidence="2" type="ORF">Slati_3855300</name>
</gene>
<comment type="caution">
    <text evidence="2">The sequence shown here is derived from an EMBL/GenBank/DDBJ whole genome shotgun (WGS) entry which is preliminary data.</text>
</comment>
<dbReference type="Pfam" id="PF13456">
    <property type="entry name" value="RVT_3"/>
    <property type="match status" value="1"/>
</dbReference>
<dbReference type="InterPro" id="IPR036397">
    <property type="entry name" value="RNaseH_sf"/>
</dbReference>
<reference evidence="2" key="1">
    <citation type="submission" date="2020-06" db="EMBL/GenBank/DDBJ databases">
        <authorList>
            <person name="Li T."/>
            <person name="Hu X."/>
            <person name="Zhang T."/>
            <person name="Song X."/>
            <person name="Zhang H."/>
            <person name="Dai N."/>
            <person name="Sheng W."/>
            <person name="Hou X."/>
            <person name="Wei L."/>
        </authorList>
    </citation>
    <scope>NUCLEOTIDE SEQUENCE</scope>
    <source>
        <strain evidence="2">KEN1</strain>
        <tissue evidence="2">Leaf</tissue>
    </source>
</reference>
<sequence>MSIEDNGGEWILHVDGSSTFANSGAGVVLTIPEGDELEYALKFDFNPSNNEAKYEALIVGIRMTLDTGARNLIAHSNSQLVTNQVRGTYEIKEDQMKE</sequence>
<dbReference type="Gene3D" id="3.30.420.10">
    <property type="entry name" value="Ribonuclease H-like superfamily/Ribonuclease H"/>
    <property type="match status" value="1"/>
</dbReference>
<evidence type="ECO:0000313" key="2">
    <source>
        <dbReference type="EMBL" id="KAL0405414.1"/>
    </source>
</evidence>
<dbReference type="AlphaFoldDB" id="A0AAW2TLB7"/>
<name>A0AAW2TLB7_9LAMI</name>
<reference evidence="2" key="2">
    <citation type="journal article" date="2024" name="Plant">
        <title>Genomic evolution and insights into agronomic trait innovations of Sesamum species.</title>
        <authorList>
            <person name="Miao H."/>
            <person name="Wang L."/>
            <person name="Qu L."/>
            <person name="Liu H."/>
            <person name="Sun Y."/>
            <person name="Le M."/>
            <person name="Wang Q."/>
            <person name="Wei S."/>
            <person name="Zheng Y."/>
            <person name="Lin W."/>
            <person name="Duan Y."/>
            <person name="Cao H."/>
            <person name="Xiong S."/>
            <person name="Wang X."/>
            <person name="Wei L."/>
            <person name="Li C."/>
            <person name="Ma Q."/>
            <person name="Ju M."/>
            <person name="Zhao R."/>
            <person name="Li G."/>
            <person name="Mu C."/>
            <person name="Tian Q."/>
            <person name="Mei H."/>
            <person name="Zhang T."/>
            <person name="Gao T."/>
            <person name="Zhang H."/>
        </authorList>
    </citation>
    <scope>NUCLEOTIDE SEQUENCE</scope>
    <source>
        <strain evidence="2">KEN1</strain>
    </source>
</reference>
<dbReference type="InterPro" id="IPR012337">
    <property type="entry name" value="RNaseH-like_sf"/>
</dbReference>
<dbReference type="SUPFAM" id="SSF53098">
    <property type="entry name" value="Ribonuclease H-like"/>
    <property type="match status" value="1"/>
</dbReference>
<dbReference type="GO" id="GO:0004523">
    <property type="term" value="F:RNA-DNA hybrid ribonuclease activity"/>
    <property type="evidence" value="ECO:0007669"/>
    <property type="project" value="InterPro"/>
</dbReference>
<accession>A0AAW2TLB7</accession>